<dbReference type="STRING" id="1296120.A0A1B9H332"/>
<comment type="subcellular location">
    <subcellularLocation>
        <location evidence="1">Nucleus</location>
    </subcellularLocation>
</comment>
<evidence type="ECO:0000256" key="3">
    <source>
        <dbReference type="ARBA" id="ARBA00039775"/>
    </source>
</evidence>
<dbReference type="GO" id="GO:0006974">
    <property type="term" value="P:DNA damage response"/>
    <property type="evidence" value="ECO:0007669"/>
    <property type="project" value="TreeGrafter"/>
</dbReference>
<dbReference type="InterPro" id="IPR003958">
    <property type="entry name" value="CBFA_NFYB_domain"/>
</dbReference>
<evidence type="ECO:0000256" key="2">
    <source>
        <dbReference type="ARBA" id="ARBA00023242"/>
    </source>
</evidence>
<dbReference type="InterPro" id="IPR051377">
    <property type="entry name" value="DNA_Pol-Epsilon_Subunit"/>
</dbReference>
<reference evidence="7 8" key="1">
    <citation type="submission" date="2013-07" db="EMBL/GenBank/DDBJ databases">
        <title>The Genome Sequence of Cryptococcus heveanensis BCC8398.</title>
        <authorList>
            <consortium name="The Broad Institute Genome Sequencing Platform"/>
            <person name="Cuomo C."/>
            <person name="Litvintseva A."/>
            <person name="Chen Y."/>
            <person name="Heitman J."/>
            <person name="Sun S."/>
            <person name="Springer D."/>
            <person name="Dromer F."/>
            <person name="Young S.K."/>
            <person name="Zeng Q."/>
            <person name="Gargeya S."/>
            <person name="Fitzgerald M."/>
            <person name="Abouelleil A."/>
            <person name="Alvarado L."/>
            <person name="Berlin A.M."/>
            <person name="Chapman S.B."/>
            <person name="Dewar J."/>
            <person name="Goldberg J."/>
            <person name="Griggs A."/>
            <person name="Gujja S."/>
            <person name="Hansen M."/>
            <person name="Howarth C."/>
            <person name="Imamovic A."/>
            <person name="Larimer J."/>
            <person name="McCowan C."/>
            <person name="Murphy C."/>
            <person name="Pearson M."/>
            <person name="Priest M."/>
            <person name="Roberts A."/>
            <person name="Saif S."/>
            <person name="Shea T."/>
            <person name="Sykes S."/>
            <person name="Wortman J."/>
            <person name="Nusbaum C."/>
            <person name="Birren B."/>
        </authorList>
    </citation>
    <scope>NUCLEOTIDE SEQUENCE [LARGE SCALE GENOMIC DNA]</scope>
    <source>
        <strain evidence="7 8">BCC8398</strain>
    </source>
</reference>
<name>A0A1B9H332_9TREE</name>
<organism evidence="7 8">
    <name type="scientific">Kwoniella heveanensis BCC8398</name>
    <dbReference type="NCBI Taxonomy" id="1296120"/>
    <lineage>
        <taxon>Eukaryota</taxon>
        <taxon>Fungi</taxon>
        <taxon>Dikarya</taxon>
        <taxon>Basidiomycota</taxon>
        <taxon>Agaricomycotina</taxon>
        <taxon>Tremellomycetes</taxon>
        <taxon>Tremellales</taxon>
        <taxon>Cryptococcaceae</taxon>
        <taxon>Kwoniella</taxon>
    </lineage>
</organism>
<evidence type="ECO:0000256" key="5">
    <source>
        <dbReference type="SAM" id="MobiDB-lite"/>
    </source>
</evidence>
<protein>
    <recommendedName>
        <fullName evidence="3">DNA polymerase epsilon subunit D</fullName>
    </recommendedName>
    <alternativeName>
        <fullName evidence="4">DNA polymerase II subunit D</fullName>
    </alternativeName>
</protein>
<dbReference type="GO" id="GO:0031490">
    <property type="term" value="F:chromatin DNA binding"/>
    <property type="evidence" value="ECO:0007669"/>
    <property type="project" value="TreeGrafter"/>
</dbReference>
<dbReference type="AlphaFoldDB" id="A0A1B9H332"/>
<dbReference type="GO" id="GO:0031507">
    <property type="term" value="P:heterochromatin formation"/>
    <property type="evidence" value="ECO:0007669"/>
    <property type="project" value="TreeGrafter"/>
</dbReference>
<dbReference type="Gene3D" id="1.10.20.10">
    <property type="entry name" value="Histone, subunit A"/>
    <property type="match status" value="1"/>
</dbReference>
<dbReference type="SUPFAM" id="SSF47113">
    <property type="entry name" value="Histone-fold"/>
    <property type="match status" value="1"/>
</dbReference>
<evidence type="ECO:0000313" key="7">
    <source>
        <dbReference type="EMBL" id="OCF37681.1"/>
    </source>
</evidence>
<proteinExistence type="predicted"/>
<evidence type="ECO:0000256" key="1">
    <source>
        <dbReference type="ARBA" id="ARBA00004123"/>
    </source>
</evidence>
<dbReference type="OrthoDB" id="2564268at2759"/>
<evidence type="ECO:0000259" key="6">
    <source>
        <dbReference type="Pfam" id="PF00808"/>
    </source>
</evidence>
<dbReference type="GO" id="GO:0008623">
    <property type="term" value="C:CHRAC"/>
    <property type="evidence" value="ECO:0007669"/>
    <property type="project" value="TreeGrafter"/>
</dbReference>
<dbReference type="InterPro" id="IPR009072">
    <property type="entry name" value="Histone-fold"/>
</dbReference>
<keyword evidence="8" id="KW-1185">Reference proteome</keyword>
<dbReference type="PANTHER" id="PTHR46172:SF1">
    <property type="entry name" value="DNA POLYMERASE EPSILON SUBUNIT 3"/>
    <property type="match status" value="1"/>
</dbReference>
<reference evidence="8" key="2">
    <citation type="submission" date="2013-12" db="EMBL/GenBank/DDBJ databases">
        <title>Evolution of pathogenesis and genome organization in the Tremellales.</title>
        <authorList>
            <person name="Cuomo C."/>
            <person name="Litvintseva A."/>
            <person name="Heitman J."/>
            <person name="Chen Y."/>
            <person name="Sun S."/>
            <person name="Springer D."/>
            <person name="Dromer F."/>
            <person name="Young S."/>
            <person name="Zeng Q."/>
            <person name="Chapman S."/>
            <person name="Gujja S."/>
            <person name="Saif S."/>
            <person name="Birren B."/>
        </authorList>
    </citation>
    <scope>NUCLEOTIDE SEQUENCE [LARGE SCALE GENOMIC DNA]</scope>
    <source>
        <strain evidence="8">BCC8398</strain>
    </source>
</reference>
<feature type="compositionally biased region" description="Acidic residues" evidence="5">
    <location>
        <begin position="205"/>
        <end position="215"/>
    </location>
</feature>
<evidence type="ECO:0000313" key="8">
    <source>
        <dbReference type="Proteomes" id="UP000092666"/>
    </source>
</evidence>
<feature type="domain" description="Transcription factor CBF/NF-Y/archaeal histone" evidence="6">
    <location>
        <begin position="37"/>
        <end position="100"/>
    </location>
</feature>
<sequence length="233" mass="24232">MAPKQPPQPSKPAAKVKLSAAAAQQKANSAGIAEFDLPKSTLSKLAKGSLPDNVKMQQDVVLALVRGSTLFINYLTAAAHDQAVDRAGRTITASDVLKAITELDFGPADALIPLLEQELATYRNNIQQAKLAKKASSGAAGGPDKGRGRKSGASAVTDQDASMMEGDVDENEDGDEGEGQGEGEEGDDDDEEGEGNGDETRAEGEGEGEDEEAGEEDHGGDGDESEMIHVDEP</sequence>
<dbReference type="CDD" id="cd22928">
    <property type="entry name" value="HFD_POLE3_DPB4"/>
    <property type="match status" value="1"/>
</dbReference>
<feature type="compositionally biased region" description="Basic and acidic residues" evidence="5">
    <location>
        <begin position="216"/>
        <end position="233"/>
    </location>
</feature>
<feature type="compositionally biased region" description="Acidic residues" evidence="5">
    <location>
        <begin position="166"/>
        <end position="197"/>
    </location>
</feature>
<dbReference type="EMBL" id="KV700122">
    <property type="protein sequence ID" value="OCF37681.1"/>
    <property type="molecule type" value="Genomic_DNA"/>
</dbReference>
<dbReference type="Proteomes" id="UP000092666">
    <property type="component" value="Unassembled WGS sequence"/>
</dbReference>
<dbReference type="GO" id="GO:0006272">
    <property type="term" value="P:leading strand elongation"/>
    <property type="evidence" value="ECO:0007669"/>
    <property type="project" value="TreeGrafter"/>
</dbReference>
<gene>
    <name evidence="7" type="ORF">I316_00808</name>
</gene>
<dbReference type="GO" id="GO:0046982">
    <property type="term" value="F:protein heterodimerization activity"/>
    <property type="evidence" value="ECO:0007669"/>
    <property type="project" value="InterPro"/>
</dbReference>
<keyword evidence="2" id="KW-0539">Nucleus</keyword>
<dbReference type="PANTHER" id="PTHR46172">
    <property type="entry name" value="DNA POLYMERASE EPSILON SUBUNIT 3"/>
    <property type="match status" value="1"/>
</dbReference>
<accession>A0A1B9H332</accession>
<dbReference type="GO" id="GO:0008622">
    <property type="term" value="C:epsilon DNA polymerase complex"/>
    <property type="evidence" value="ECO:0007669"/>
    <property type="project" value="TreeGrafter"/>
</dbReference>
<dbReference type="Pfam" id="PF00808">
    <property type="entry name" value="CBFD_NFYB_HMF"/>
    <property type="match status" value="1"/>
</dbReference>
<feature type="region of interest" description="Disordered" evidence="5">
    <location>
        <begin position="131"/>
        <end position="233"/>
    </location>
</feature>
<evidence type="ECO:0000256" key="4">
    <source>
        <dbReference type="ARBA" id="ARBA00042096"/>
    </source>
</evidence>